<dbReference type="EMBL" id="MPPL01000001">
    <property type="protein sequence ID" value="OKS85434.1"/>
    <property type="molecule type" value="Genomic_DNA"/>
</dbReference>
<evidence type="ECO:0000256" key="1">
    <source>
        <dbReference type="SAM" id="Phobius"/>
    </source>
</evidence>
<feature type="transmembrane region" description="Helical" evidence="1">
    <location>
        <begin position="7"/>
        <end position="28"/>
    </location>
</feature>
<organism evidence="2 3">
    <name type="scientific">Mucilaginibacter polytrichastri</name>
    <dbReference type="NCBI Taxonomy" id="1302689"/>
    <lineage>
        <taxon>Bacteria</taxon>
        <taxon>Pseudomonadati</taxon>
        <taxon>Bacteroidota</taxon>
        <taxon>Sphingobacteriia</taxon>
        <taxon>Sphingobacteriales</taxon>
        <taxon>Sphingobacteriaceae</taxon>
        <taxon>Mucilaginibacter</taxon>
    </lineage>
</organism>
<evidence type="ECO:0000313" key="2">
    <source>
        <dbReference type="EMBL" id="OKS85434.1"/>
    </source>
</evidence>
<name>A0A1Q5ZUJ2_9SPHI</name>
<dbReference type="AlphaFoldDB" id="A0A1Q5ZUJ2"/>
<keyword evidence="1" id="KW-0812">Transmembrane</keyword>
<proteinExistence type="predicted"/>
<gene>
    <name evidence="2" type="ORF">RG47T_0880</name>
</gene>
<sequence>MGPYDEVLVKIVMAIMSLIGLAALYVIIRMIVNRCKGKDELDGLL</sequence>
<keyword evidence="1" id="KW-1133">Transmembrane helix</keyword>
<protein>
    <submittedName>
        <fullName evidence="2">Uncharacterized protein</fullName>
    </submittedName>
</protein>
<accession>A0A1Q5ZUJ2</accession>
<keyword evidence="3" id="KW-1185">Reference proteome</keyword>
<comment type="caution">
    <text evidence="2">The sequence shown here is derived from an EMBL/GenBank/DDBJ whole genome shotgun (WGS) entry which is preliminary data.</text>
</comment>
<reference evidence="2 3" key="1">
    <citation type="submission" date="2016-11" db="EMBL/GenBank/DDBJ databases">
        <title>Whole Genome Sequencing of Mucilaginibacter polytrichastri RG4-7(T) isolated from the moss sample.</title>
        <authorList>
            <person name="Li Y."/>
        </authorList>
    </citation>
    <scope>NUCLEOTIDE SEQUENCE [LARGE SCALE GENOMIC DNA]</scope>
    <source>
        <strain evidence="2 3">RG4-7</strain>
    </source>
</reference>
<dbReference type="STRING" id="1302689.RG47T_0880"/>
<keyword evidence="1" id="KW-0472">Membrane</keyword>
<evidence type="ECO:0000313" key="3">
    <source>
        <dbReference type="Proteomes" id="UP000186720"/>
    </source>
</evidence>
<dbReference type="Proteomes" id="UP000186720">
    <property type="component" value="Unassembled WGS sequence"/>
</dbReference>